<comment type="similarity">
    <text evidence="1">Belongs to the universal stress protein A family.</text>
</comment>
<reference evidence="3" key="1">
    <citation type="submission" date="2022-09" db="EMBL/GenBank/DDBJ databases">
        <title>Intensive care unit water sources are persistently colonized with multi-drug resistant bacteria and are the site of extensive horizontal gene transfer of antibiotic resistance genes.</title>
        <authorList>
            <person name="Diorio-Toth L."/>
        </authorList>
    </citation>
    <scope>NUCLEOTIDE SEQUENCE</scope>
    <source>
        <strain evidence="3">GD03676</strain>
    </source>
</reference>
<dbReference type="Proteomes" id="UP001161276">
    <property type="component" value="Unassembled WGS sequence"/>
</dbReference>
<evidence type="ECO:0000313" key="4">
    <source>
        <dbReference type="Proteomes" id="UP001161276"/>
    </source>
</evidence>
<dbReference type="Gene3D" id="3.40.50.12370">
    <property type="match status" value="1"/>
</dbReference>
<feature type="domain" description="UspA" evidence="2">
    <location>
        <begin position="192"/>
        <end position="284"/>
    </location>
</feature>
<protein>
    <submittedName>
        <fullName evidence="3">Universal stress protein</fullName>
    </submittedName>
</protein>
<evidence type="ECO:0000256" key="1">
    <source>
        <dbReference type="ARBA" id="ARBA00008791"/>
    </source>
</evidence>
<organism evidence="3 4">
    <name type="scientific">Achromobacter marplatensis</name>
    <dbReference type="NCBI Taxonomy" id="470868"/>
    <lineage>
        <taxon>Bacteria</taxon>
        <taxon>Pseudomonadati</taxon>
        <taxon>Pseudomonadota</taxon>
        <taxon>Betaproteobacteria</taxon>
        <taxon>Burkholderiales</taxon>
        <taxon>Alcaligenaceae</taxon>
        <taxon>Achromobacter</taxon>
    </lineage>
</organism>
<dbReference type="PANTHER" id="PTHR46268:SF15">
    <property type="entry name" value="UNIVERSAL STRESS PROTEIN HP_0031"/>
    <property type="match status" value="1"/>
</dbReference>
<dbReference type="InterPro" id="IPR006016">
    <property type="entry name" value="UspA"/>
</dbReference>
<comment type="caution">
    <text evidence="3">The sequence shown here is derived from an EMBL/GenBank/DDBJ whole genome shotgun (WGS) entry which is preliminary data.</text>
</comment>
<sequence>MITSTGEVAMFRRIAVHVDPGVDCPRRIEFCLRIAKAHDAHLTGIFASYMSPGNSFDEGGLWARSSERVIEIDTKSCATLQTAFCDAAGRAGVAASWRQGEGWPARCVSRHARYSDALIIGQDNAYDLKAATGSDFVEQTLLFVGRPVIVLPNAGTFETLGTRVLYCWNGGREAARAIADAAPLLRKAGSLRVLTMDGDAGPKAEVEALFEDLAAYCACHGFPQAEHEIRSTRDTDVGDAILSAAADFGADLIVMGAYGHSRMHQLVMGGATRALLNAMTVPVLFSH</sequence>
<dbReference type="Pfam" id="PF00582">
    <property type="entry name" value="Usp"/>
    <property type="match status" value="1"/>
</dbReference>
<dbReference type="SUPFAM" id="SSF52402">
    <property type="entry name" value="Adenine nucleotide alpha hydrolases-like"/>
    <property type="match status" value="2"/>
</dbReference>
<evidence type="ECO:0000313" key="3">
    <source>
        <dbReference type="EMBL" id="MDH2052062.1"/>
    </source>
</evidence>
<dbReference type="AlphaFoldDB" id="A0AA42WDN3"/>
<gene>
    <name evidence="3" type="ORF">N5K24_16770</name>
</gene>
<accession>A0AA42WDN3</accession>
<dbReference type="RefSeq" id="WP_006223109.1">
    <property type="nucleotide sequence ID" value="NZ_ALJE01000006.1"/>
</dbReference>
<evidence type="ECO:0000259" key="2">
    <source>
        <dbReference type="Pfam" id="PF00582"/>
    </source>
</evidence>
<dbReference type="PANTHER" id="PTHR46268">
    <property type="entry name" value="STRESS RESPONSE PROTEIN NHAX"/>
    <property type="match status" value="1"/>
</dbReference>
<dbReference type="CDD" id="cd00293">
    <property type="entry name" value="USP-like"/>
    <property type="match status" value="1"/>
</dbReference>
<proteinExistence type="inferred from homology"/>
<name>A0AA42WDN3_9BURK</name>
<dbReference type="EMBL" id="JAOCKG010000006">
    <property type="protein sequence ID" value="MDH2052062.1"/>
    <property type="molecule type" value="Genomic_DNA"/>
</dbReference>